<dbReference type="Proteomes" id="UP000005709">
    <property type="component" value="Unassembled WGS sequence"/>
</dbReference>
<reference evidence="1 2" key="1">
    <citation type="submission" date="2009-07" db="EMBL/GenBank/DDBJ databases">
        <authorList>
            <person name="Madupu R."/>
            <person name="Sebastian Y."/>
            <person name="Durkin A.S."/>
            <person name="Torralba M."/>
            <person name="Methe B."/>
            <person name="Sutton G.G."/>
            <person name="Strausberg R.L."/>
            <person name="Nelson K.E."/>
        </authorList>
    </citation>
    <scope>NUCLEOTIDE SEQUENCE [LARGE SCALE GENOMIC DNA]</scope>
    <source>
        <strain evidence="1 2">RM3268</strain>
    </source>
</reference>
<evidence type="ECO:0000313" key="2">
    <source>
        <dbReference type="Proteomes" id="UP000005709"/>
    </source>
</evidence>
<dbReference type="STRING" id="824.CGRAC_1146"/>
<sequence length="89" mass="10335">MSGATKQLINRREILNRGILSWAKFKSQNFTLKFHLEIPIKILYRDFVLEFQSKFHSVILPQNSDQKSHSGILPAACRFSKRVMKACRA</sequence>
<keyword evidence="2" id="KW-1185">Reference proteome</keyword>
<name>C8PGC0_9BACT</name>
<dbReference type="EMBL" id="ACYG01000019">
    <property type="protein sequence ID" value="EEV18158.1"/>
    <property type="molecule type" value="Genomic_DNA"/>
</dbReference>
<proteinExistence type="predicted"/>
<accession>C8PGC0</accession>
<organism evidence="1 2">
    <name type="scientific">Campylobacter gracilis RM3268</name>
    <dbReference type="NCBI Taxonomy" id="553220"/>
    <lineage>
        <taxon>Bacteria</taxon>
        <taxon>Pseudomonadati</taxon>
        <taxon>Campylobacterota</taxon>
        <taxon>Epsilonproteobacteria</taxon>
        <taxon>Campylobacterales</taxon>
        <taxon>Campylobacteraceae</taxon>
        <taxon>Campylobacter</taxon>
    </lineage>
</organism>
<dbReference type="AlphaFoldDB" id="C8PGC0"/>
<gene>
    <name evidence="1" type="ORF">CAMGR0001_0913</name>
</gene>
<evidence type="ECO:0000313" key="1">
    <source>
        <dbReference type="EMBL" id="EEV18158.1"/>
    </source>
</evidence>
<comment type="caution">
    <text evidence="1">The sequence shown here is derived from an EMBL/GenBank/DDBJ whole genome shotgun (WGS) entry which is preliminary data.</text>
</comment>
<protein>
    <submittedName>
        <fullName evidence="1">Uncharacterized protein</fullName>
    </submittedName>
</protein>